<reference evidence="1" key="1">
    <citation type="submission" date="2023-05" db="EMBL/GenBank/DDBJ databases">
        <authorList>
            <consortium name="ELIXIR-Norway"/>
        </authorList>
    </citation>
    <scope>NUCLEOTIDE SEQUENCE</scope>
</reference>
<sequence length="99" mass="10539">MATRKDSASVQRKQWGLYGPRGWTVHSVRGQLSGQCGPRGWKAQSQHQGSSLDSGLRVCCPCPHFCAVAFGCLPDAALGVTGTVVGRSPRGSTTLRRGR</sequence>
<name>A0AC59ZAK7_RANTA</name>
<evidence type="ECO:0000313" key="1">
    <source>
        <dbReference type="EMBL" id="CAN0345403.1"/>
    </source>
</evidence>
<dbReference type="EMBL" id="OX596110">
    <property type="protein sequence ID" value="CAN0345403.1"/>
    <property type="molecule type" value="Genomic_DNA"/>
</dbReference>
<organism evidence="1 2">
    <name type="scientific">Rangifer tarandus platyrhynchus</name>
    <name type="common">Svalbard reindeer</name>
    <dbReference type="NCBI Taxonomy" id="3082113"/>
    <lineage>
        <taxon>Eukaryota</taxon>
        <taxon>Metazoa</taxon>
        <taxon>Chordata</taxon>
        <taxon>Craniata</taxon>
        <taxon>Vertebrata</taxon>
        <taxon>Euteleostomi</taxon>
        <taxon>Mammalia</taxon>
        <taxon>Eutheria</taxon>
        <taxon>Laurasiatheria</taxon>
        <taxon>Artiodactyla</taxon>
        <taxon>Ruminantia</taxon>
        <taxon>Pecora</taxon>
        <taxon>Cervidae</taxon>
        <taxon>Odocoileinae</taxon>
        <taxon>Rangifer</taxon>
    </lineage>
</organism>
<dbReference type="Proteomes" id="UP001162501">
    <property type="component" value="Chromosome 26"/>
</dbReference>
<evidence type="ECO:0000313" key="2">
    <source>
        <dbReference type="Proteomes" id="UP001162501"/>
    </source>
</evidence>
<reference evidence="1" key="2">
    <citation type="submission" date="2025-03" db="EMBL/GenBank/DDBJ databases">
        <authorList>
            <consortium name="ELIXIR-Norway"/>
            <consortium name="Elixir Norway"/>
        </authorList>
    </citation>
    <scope>NUCLEOTIDE SEQUENCE</scope>
</reference>
<proteinExistence type="predicted"/>
<protein>
    <submittedName>
        <fullName evidence="1">Uncharacterized protein</fullName>
    </submittedName>
</protein>
<gene>
    <name evidence="1" type="ORF">MRATA1EN22A_LOCUS16135</name>
</gene>
<accession>A0AC59ZAK7</accession>